<name>A0A8H3IN75_9LECA</name>
<evidence type="ECO:0000259" key="5">
    <source>
        <dbReference type="PROSITE" id="PS50048"/>
    </source>
</evidence>
<sequence length="719" mass="81042">MAPSKPQGENATNSTGTGNSNGIVKRRNRIPLSCESCRSRKLKCDRQKPCQNCKARDQGSNCVYAADEGKANRGSQLMNLSMDMGDRVHKLEALVNSMLTAQQAASATAALPSQSTVQVTVAPTAPTIAPSHTPDEYSVVDTELQHNGPYAAMVDAGEGQHFLGPSHWEAVLRDISAIRESIEETSYKLRAPVIVDNDKPAMLRGLPPITSKAELIQTLPTKSMADRLLSRYWDYQEPSMPLILHRSTFKVHFDDAYRNLETLSFTRLAMLFTIFAMALQTYEKHGPEPPDLRGYIPDLANNYRQSAAECLWAADISQPGPDSVVALHLYWLSEVYRCPKAAPGLWMLQGMVIRKATLMGYHRDPSTFPDMSVFEGEMRRRLWHALCQSDLLLSFHLGMPSMIDYNQTDVQPPRSLYEDILYENMTELPAERPKNEKTPIAYYISKRRIFQVFGSIIRAINSIYPPSDEEIATLNAELGAAYEDVHPHLREQTAGETDAQRLQRFSLANVYHKAICVLNRRSLFINNRTSVQEQSRDLCIKSALTVLSIQDAMHRNGDKWYEWIYTRNDYLLATVLVCMILYTFKKYAKPDSNMFDLPSEAEESIYRSHLARAKEIWLELIDLIPEARKAWHIIEAIIFQTTDQKSAVVADSVESAVLSALSTGTLPTPEFAPVYSSIDFDKIDWETWDKMIQGSTTDEIMPTAPEQLFQSNFFGVGLG</sequence>
<keyword evidence="3" id="KW-0539">Nucleus</keyword>
<feature type="compositionally biased region" description="Low complexity" evidence="4">
    <location>
        <begin position="12"/>
        <end position="22"/>
    </location>
</feature>
<dbReference type="GO" id="GO:0005634">
    <property type="term" value="C:nucleus"/>
    <property type="evidence" value="ECO:0007669"/>
    <property type="project" value="UniProtKB-SubCell"/>
</dbReference>
<dbReference type="AlphaFoldDB" id="A0A8H3IN75"/>
<dbReference type="GO" id="GO:0008270">
    <property type="term" value="F:zinc ion binding"/>
    <property type="evidence" value="ECO:0007669"/>
    <property type="project" value="InterPro"/>
</dbReference>
<dbReference type="SMART" id="SM00066">
    <property type="entry name" value="GAL4"/>
    <property type="match status" value="1"/>
</dbReference>
<organism evidence="6 7">
    <name type="scientific">Gomphillus americanus</name>
    <dbReference type="NCBI Taxonomy" id="1940652"/>
    <lineage>
        <taxon>Eukaryota</taxon>
        <taxon>Fungi</taxon>
        <taxon>Dikarya</taxon>
        <taxon>Ascomycota</taxon>
        <taxon>Pezizomycotina</taxon>
        <taxon>Lecanoromycetes</taxon>
        <taxon>OSLEUM clade</taxon>
        <taxon>Ostropomycetidae</taxon>
        <taxon>Ostropales</taxon>
        <taxon>Graphidaceae</taxon>
        <taxon>Gomphilloideae</taxon>
        <taxon>Gomphillus</taxon>
    </lineage>
</organism>
<keyword evidence="7" id="KW-1185">Reference proteome</keyword>
<accession>A0A8H3IN75</accession>
<feature type="domain" description="Zn(2)-C6 fungal-type" evidence="5">
    <location>
        <begin position="33"/>
        <end position="64"/>
    </location>
</feature>
<dbReference type="InterPro" id="IPR007219">
    <property type="entry name" value="XnlR_reg_dom"/>
</dbReference>
<dbReference type="PROSITE" id="PS50048">
    <property type="entry name" value="ZN2_CY6_FUNGAL_2"/>
    <property type="match status" value="1"/>
</dbReference>
<dbReference type="InterPro" id="IPR036864">
    <property type="entry name" value="Zn2-C6_fun-type_DNA-bd_sf"/>
</dbReference>
<dbReference type="CDD" id="cd00067">
    <property type="entry name" value="GAL4"/>
    <property type="match status" value="1"/>
</dbReference>
<protein>
    <recommendedName>
        <fullName evidence="5">Zn(2)-C6 fungal-type domain-containing protein</fullName>
    </recommendedName>
</protein>
<dbReference type="InterPro" id="IPR050613">
    <property type="entry name" value="Sec_Metabolite_Reg"/>
</dbReference>
<evidence type="ECO:0000313" key="7">
    <source>
        <dbReference type="Proteomes" id="UP000664169"/>
    </source>
</evidence>
<dbReference type="Proteomes" id="UP000664169">
    <property type="component" value="Unassembled WGS sequence"/>
</dbReference>
<proteinExistence type="predicted"/>
<evidence type="ECO:0000256" key="1">
    <source>
        <dbReference type="ARBA" id="ARBA00004123"/>
    </source>
</evidence>
<comment type="caution">
    <text evidence="6">The sequence shown here is derived from an EMBL/GenBank/DDBJ whole genome shotgun (WGS) entry which is preliminary data.</text>
</comment>
<dbReference type="GO" id="GO:0000981">
    <property type="term" value="F:DNA-binding transcription factor activity, RNA polymerase II-specific"/>
    <property type="evidence" value="ECO:0007669"/>
    <property type="project" value="InterPro"/>
</dbReference>
<comment type="subcellular location">
    <subcellularLocation>
        <location evidence="1">Nucleus</location>
    </subcellularLocation>
</comment>
<dbReference type="CDD" id="cd12148">
    <property type="entry name" value="fungal_TF_MHR"/>
    <property type="match status" value="1"/>
</dbReference>
<evidence type="ECO:0000256" key="2">
    <source>
        <dbReference type="ARBA" id="ARBA00022723"/>
    </source>
</evidence>
<dbReference type="Pfam" id="PF00172">
    <property type="entry name" value="Zn_clus"/>
    <property type="match status" value="1"/>
</dbReference>
<keyword evidence="2" id="KW-0479">Metal-binding</keyword>
<dbReference type="SMART" id="SM00906">
    <property type="entry name" value="Fungal_trans"/>
    <property type="match status" value="1"/>
</dbReference>
<dbReference type="Pfam" id="PF04082">
    <property type="entry name" value="Fungal_trans"/>
    <property type="match status" value="1"/>
</dbReference>
<evidence type="ECO:0000256" key="4">
    <source>
        <dbReference type="SAM" id="MobiDB-lite"/>
    </source>
</evidence>
<dbReference type="PROSITE" id="PS00463">
    <property type="entry name" value="ZN2_CY6_FUNGAL_1"/>
    <property type="match status" value="1"/>
</dbReference>
<dbReference type="GO" id="GO:0003677">
    <property type="term" value="F:DNA binding"/>
    <property type="evidence" value="ECO:0007669"/>
    <property type="project" value="InterPro"/>
</dbReference>
<dbReference type="GO" id="GO:0006351">
    <property type="term" value="P:DNA-templated transcription"/>
    <property type="evidence" value="ECO:0007669"/>
    <property type="project" value="InterPro"/>
</dbReference>
<dbReference type="EMBL" id="CAJPDQ010000026">
    <property type="protein sequence ID" value="CAF9927160.1"/>
    <property type="molecule type" value="Genomic_DNA"/>
</dbReference>
<dbReference type="InterPro" id="IPR001138">
    <property type="entry name" value="Zn2Cys6_DnaBD"/>
</dbReference>
<evidence type="ECO:0000256" key="3">
    <source>
        <dbReference type="ARBA" id="ARBA00023242"/>
    </source>
</evidence>
<evidence type="ECO:0000313" key="6">
    <source>
        <dbReference type="EMBL" id="CAF9927160.1"/>
    </source>
</evidence>
<reference evidence="6" key="1">
    <citation type="submission" date="2021-03" db="EMBL/GenBank/DDBJ databases">
        <authorList>
            <person name="Tagirdzhanova G."/>
        </authorList>
    </citation>
    <scope>NUCLEOTIDE SEQUENCE</scope>
</reference>
<dbReference type="OrthoDB" id="762982at2759"/>
<dbReference type="Gene3D" id="4.10.240.10">
    <property type="entry name" value="Zn(2)-C6 fungal-type DNA-binding domain"/>
    <property type="match status" value="1"/>
</dbReference>
<feature type="region of interest" description="Disordered" evidence="4">
    <location>
        <begin position="1"/>
        <end position="24"/>
    </location>
</feature>
<dbReference type="PANTHER" id="PTHR31001:SF49">
    <property type="entry name" value="ZN(II)2CYS6 TRANSCRIPTION FACTOR (EUROFUNG)"/>
    <property type="match status" value="1"/>
</dbReference>
<dbReference type="SUPFAM" id="SSF57701">
    <property type="entry name" value="Zn2/Cys6 DNA-binding domain"/>
    <property type="match status" value="1"/>
</dbReference>
<gene>
    <name evidence="6" type="ORF">GOMPHAMPRED_004332</name>
</gene>
<dbReference type="PANTHER" id="PTHR31001">
    <property type="entry name" value="UNCHARACTERIZED TRANSCRIPTIONAL REGULATORY PROTEIN"/>
    <property type="match status" value="1"/>
</dbReference>